<dbReference type="Pfam" id="PF06227">
    <property type="entry name" value="Poxv_Bcl-2-like"/>
    <property type="match status" value="1"/>
</dbReference>
<reference evidence="1 2" key="1">
    <citation type="submission" date="2014-09" db="EMBL/GenBank/DDBJ databases">
        <title>Complete Genome Sequence of the Embu Virus Strain SPAn 880.</title>
        <authorList>
            <person name="Ibrahim M.S."/>
            <person name="Antwerpen M.H."/>
            <person name="Georgi E."/>
            <person name="Vette P."/>
            <person name="Zoeller G."/>
            <person name="Meyer H."/>
        </authorList>
    </citation>
    <scope>NUCLEOTIDE SEQUENCE [LARGE SCALE GENOMIC DNA]</scope>
    <source>
        <strain evidence="1">SPAn880</strain>
    </source>
</reference>
<gene>
    <name evidence="1" type="primary">152</name>
</gene>
<dbReference type="Gene3D" id="1.10.437.20">
    <property type="entry name" value="dsDNA poxvirus"/>
    <property type="match status" value="1"/>
</dbReference>
<protein>
    <submittedName>
        <fullName evidence="1">Toll/IL1-receptor protein</fullName>
    </submittedName>
</protein>
<dbReference type="InterPro" id="IPR022819">
    <property type="entry name" value="Poxvirus_Bcl-2-like"/>
</dbReference>
<evidence type="ECO:0000313" key="2">
    <source>
        <dbReference type="Proteomes" id="UP000121784"/>
    </source>
</evidence>
<dbReference type="EMBL" id="KM595078">
    <property type="protein sequence ID" value="AIT70767.1"/>
    <property type="molecule type" value="Genomic_DNA"/>
</dbReference>
<organism evidence="1 2">
    <name type="scientific">Cotia virus</name>
    <dbReference type="NCBI Taxonomy" id="39444"/>
    <lineage>
        <taxon>Viruses</taxon>
        <taxon>Varidnaviria</taxon>
        <taxon>Bamfordvirae</taxon>
        <taxon>Nucleocytoviricota</taxon>
        <taxon>Pokkesviricetes</taxon>
        <taxon>Chitovirales</taxon>
        <taxon>Poxviridae</taxon>
        <taxon>Chordopoxvirinae</taxon>
        <taxon>Oryzopoxvirus</taxon>
        <taxon>Oryzopoxvirus cotia</taxon>
    </lineage>
</organism>
<evidence type="ECO:0000313" key="1">
    <source>
        <dbReference type="EMBL" id="AIT70767.1"/>
    </source>
</evidence>
<dbReference type="InterPro" id="IPR043018">
    <property type="entry name" value="Poxvirus_sf"/>
</dbReference>
<accession>A0A097IVX1</accession>
<dbReference type="Proteomes" id="UP000121784">
    <property type="component" value="Segment"/>
</dbReference>
<proteinExistence type="predicted"/>
<keyword evidence="1" id="KW-0675">Receptor</keyword>
<name>A0A097IVX1_9POXV</name>
<sequence>MIKLLVEGIILYLYMELHISKNIHLSINICKMTNLVRFEVNIVDNKISIVIISDKHIETNITYKEMITPNNYIHTDNILDSDDMYVVLNNYLWYRGFVGYDANKYGRVFKELLKFDSLARVKYGNIETLFNMLNLNSNNGIDNFTNFLSFQKKISNVKNEFDFMQIIGLCALVAEHWKKNKKCLNWFVVSDTLFNVLNSEQINEVKKILQNRLIYNDI</sequence>